<evidence type="ECO:0000313" key="3">
    <source>
        <dbReference type="Proteomes" id="UP001163046"/>
    </source>
</evidence>
<keyword evidence="1" id="KW-0472">Membrane</keyword>
<proteinExistence type="predicted"/>
<gene>
    <name evidence="2" type="ORF">OS493_014795</name>
</gene>
<dbReference type="Proteomes" id="UP001163046">
    <property type="component" value="Unassembled WGS sequence"/>
</dbReference>
<evidence type="ECO:0000313" key="2">
    <source>
        <dbReference type="EMBL" id="KAJ7334478.1"/>
    </source>
</evidence>
<comment type="caution">
    <text evidence="2">The sequence shown here is derived from an EMBL/GenBank/DDBJ whole genome shotgun (WGS) entry which is preliminary data.</text>
</comment>
<sequence>MVFLTDPVETSHGFVQLVNKTATEIVLSGQFISREYRKLAIYCIKRSTNLFNYSRGLRDSCAPHQRLLLHMQVAQLNTSFLGYVWTDKNSRIFVGFVESRNESGSVNSEEHDQYSVWWSYARVAFCYLIYIVYTMYNPAMLALFCPTDITVHTPDECDSSMERHNRLQNGDSEHDRFTNAQDGYQDEELTSLQLTENEGTRDNTGGADLEVDEADRMTVRLINVGGLSPKGFRSLIANNLFSKNSNSKCRKTVKLALLVLFPLSFSFLGDLYFRLLMPRLFSKIVPDLPPRYLTESVFYYAYEKCPYMLICFFFYAIRCLFLCFTPATSIWVPSFVCRKHLRCAISNNYCFQHIIVCFPAQDPACDECKTTADCPKQCEVPENIKHNLQVQTQIFVKHWKYVYGQLLYECRMQQAREQNRFWWVISFVLLLVTGIIKLGIYYVLIVAMDIMFSSPIVSLCYGRMWITGEWLEHKSQFHYRIFRFIACHVPEFLLICSSVAWVTYFSFCTSLVVETAITGVMSTLKLHPMETIKYLSISTILLKNVWDCYRSFTGKYDDLTVKLFKSYKESYKKNNHKLINYKHGDVIAIPKDLFDKACVEMMPLDESVFELISRVIVVSIIWVGFYGLLISIEDSTVGLINFLLSAFSSAIYLFVGSRISTEKDRENVVSVERASNIVDDYISRTQNL</sequence>
<feature type="transmembrane region" description="Helical" evidence="1">
    <location>
        <begin position="117"/>
        <end position="136"/>
    </location>
</feature>
<feature type="transmembrane region" description="Helical" evidence="1">
    <location>
        <begin position="421"/>
        <end position="444"/>
    </location>
</feature>
<organism evidence="2 3">
    <name type="scientific">Desmophyllum pertusum</name>
    <dbReference type="NCBI Taxonomy" id="174260"/>
    <lineage>
        <taxon>Eukaryota</taxon>
        <taxon>Metazoa</taxon>
        <taxon>Cnidaria</taxon>
        <taxon>Anthozoa</taxon>
        <taxon>Hexacorallia</taxon>
        <taxon>Scleractinia</taxon>
        <taxon>Caryophylliina</taxon>
        <taxon>Caryophylliidae</taxon>
        <taxon>Desmophyllum</taxon>
    </lineage>
</organism>
<dbReference type="EMBL" id="MU827784">
    <property type="protein sequence ID" value="KAJ7334478.1"/>
    <property type="molecule type" value="Genomic_DNA"/>
</dbReference>
<keyword evidence="1" id="KW-1133">Transmembrane helix</keyword>
<keyword evidence="3" id="KW-1185">Reference proteome</keyword>
<name>A0A9W9YD73_9CNID</name>
<reference evidence="2" key="1">
    <citation type="submission" date="2023-01" db="EMBL/GenBank/DDBJ databases">
        <title>Genome assembly of the deep-sea coral Lophelia pertusa.</title>
        <authorList>
            <person name="Herrera S."/>
            <person name="Cordes E."/>
        </authorList>
    </citation>
    <scope>NUCLEOTIDE SEQUENCE</scope>
    <source>
        <strain evidence="2">USNM1676648</strain>
        <tissue evidence="2">Polyp</tissue>
    </source>
</reference>
<accession>A0A9W9YD73</accession>
<feature type="transmembrane region" description="Helical" evidence="1">
    <location>
        <begin position="492"/>
        <end position="512"/>
    </location>
</feature>
<dbReference type="AlphaFoldDB" id="A0A9W9YD73"/>
<feature type="transmembrane region" description="Helical" evidence="1">
    <location>
        <begin position="611"/>
        <end position="632"/>
    </location>
</feature>
<protein>
    <submittedName>
        <fullName evidence="2">Uncharacterized protein</fullName>
    </submittedName>
</protein>
<keyword evidence="1" id="KW-0812">Transmembrane</keyword>
<feature type="transmembrane region" description="Helical" evidence="1">
    <location>
        <begin position="255"/>
        <end position="273"/>
    </location>
</feature>
<feature type="transmembrane region" description="Helical" evidence="1">
    <location>
        <begin position="307"/>
        <end position="332"/>
    </location>
</feature>
<evidence type="ECO:0000256" key="1">
    <source>
        <dbReference type="SAM" id="Phobius"/>
    </source>
</evidence>
<feature type="transmembrane region" description="Helical" evidence="1">
    <location>
        <begin position="638"/>
        <end position="655"/>
    </location>
</feature>